<evidence type="ECO:0000256" key="7">
    <source>
        <dbReference type="SAM" id="SignalP"/>
    </source>
</evidence>
<keyword evidence="4 7" id="KW-0732">Signal</keyword>
<evidence type="ECO:0000256" key="3">
    <source>
        <dbReference type="ARBA" id="ARBA00022525"/>
    </source>
</evidence>
<dbReference type="Gene3D" id="1.20.120.1100">
    <property type="match status" value="1"/>
</dbReference>
<gene>
    <name evidence="8" type="ORF">PENTCL1PPCAC_10213</name>
</gene>
<keyword evidence="3" id="KW-0964">Secreted</keyword>
<comment type="similarity">
    <text evidence="2">Belongs to the fatty-acid and retinol-binding protein (FARBP) family.</text>
</comment>
<dbReference type="Proteomes" id="UP001432027">
    <property type="component" value="Unassembled WGS sequence"/>
</dbReference>
<comment type="subcellular location">
    <subcellularLocation>
        <location evidence="1">Secreted</location>
    </subcellularLocation>
</comment>
<sequence>SMKCAILAVAVCAVASATSIAGLYGALNTNITVELANQFKGIIARFEDCFTPPITALLKKVNEKDLQALVDVHNKLIAGEIPVPTSRADGLAIFKQYVPSIYDDLVAANDDFEARLKKLTPEDLEKIYKMESGYFGVLKTRTQEGLVDYYLGVCHNYQGLSTASHDDFKAAFPETVSCLDEDLYKQMCNAAEQLKANNYKMDTKVMGLVGTIFQNKRFAKQN</sequence>
<evidence type="ECO:0000313" key="9">
    <source>
        <dbReference type="Proteomes" id="UP001432027"/>
    </source>
</evidence>
<feature type="non-terminal residue" evidence="8">
    <location>
        <position position="1"/>
    </location>
</feature>
<dbReference type="PANTHER" id="PTHR31418:SF20">
    <property type="entry name" value="PERMEABLE EGGSHELL"/>
    <property type="match status" value="1"/>
</dbReference>
<feature type="signal peptide" evidence="7">
    <location>
        <begin position="1"/>
        <end position="17"/>
    </location>
</feature>
<evidence type="ECO:0000256" key="4">
    <source>
        <dbReference type="ARBA" id="ARBA00022729"/>
    </source>
</evidence>
<dbReference type="GO" id="GO:0005576">
    <property type="term" value="C:extracellular region"/>
    <property type="evidence" value="ECO:0007669"/>
    <property type="project" value="UniProtKB-SubCell"/>
</dbReference>
<protein>
    <submittedName>
        <fullName evidence="8">Uncharacterized protein</fullName>
    </submittedName>
</protein>
<accession>A0AAV5SY59</accession>
<keyword evidence="5" id="KW-0175">Coiled coil</keyword>
<keyword evidence="6" id="KW-0446">Lipid-binding</keyword>
<evidence type="ECO:0000256" key="5">
    <source>
        <dbReference type="ARBA" id="ARBA00023054"/>
    </source>
</evidence>
<evidence type="ECO:0000256" key="6">
    <source>
        <dbReference type="ARBA" id="ARBA00023121"/>
    </source>
</evidence>
<dbReference type="InterPro" id="IPR008632">
    <property type="entry name" value="Gp-FAR-1"/>
</dbReference>
<evidence type="ECO:0000256" key="1">
    <source>
        <dbReference type="ARBA" id="ARBA00004613"/>
    </source>
</evidence>
<dbReference type="AlphaFoldDB" id="A0AAV5SY59"/>
<keyword evidence="9" id="KW-1185">Reference proteome</keyword>
<evidence type="ECO:0000313" key="8">
    <source>
        <dbReference type="EMBL" id="GMS88038.1"/>
    </source>
</evidence>
<feature type="chain" id="PRO_5043540259" evidence="7">
    <location>
        <begin position="18"/>
        <end position="222"/>
    </location>
</feature>
<reference evidence="8" key="1">
    <citation type="submission" date="2023-10" db="EMBL/GenBank/DDBJ databases">
        <title>Genome assembly of Pristionchus species.</title>
        <authorList>
            <person name="Yoshida K."/>
            <person name="Sommer R.J."/>
        </authorList>
    </citation>
    <scope>NUCLEOTIDE SEQUENCE</scope>
    <source>
        <strain evidence="8">RS0144</strain>
    </source>
</reference>
<dbReference type="Pfam" id="PF05823">
    <property type="entry name" value="Gp-FAR-1"/>
    <property type="match status" value="1"/>
</dbReference>
<organism evidence="8 9">
    <name type="scientific">Pristionchus entomophagus</name>
    <dbReference type="NCBI Taxonomy" id="358040"/>
    <lineage>
        <taxon>Eukaryota</taxon>
        <taxon>Metazoa</taxon>
        <taxon>Ecdysozoa</taxon>
        <taxon>Nematoda</taxon>
        <taxon>Chromadorea</taxon>
        <taxon>Rhabditida</taxon>
        <taxon>Rhabditina</taxon>
        <taxon>Diplogasteromorpha</taxon>
        <taxon>Diplogasteroidea</taxon>
        <taxon>Neodiplogasteridae</taxon>
        <taxon>Pristionchus</taxon>
    </lineage>
</organism>
<dbReference type="GO" id="GO:0008289">
    <property type="term" value="F:lipid binding"/>
    <property type="evidence" value="ECO:0007669"/>
    <property type="project" value="UniProtKB-KW"/>
</dbReference>
<comment type="caution">
    <text evidence="8">The sequence shown here is derived from an EMBL/GenBank/DDBJ whole genome shotgun (WGS) entry which is preliminary data.</text>
</comment>
<dbReference type="EMBL" id="BTSX01000003">
    <property type="protein sequence ID" value="GMS88038.1"/>
    <property type="molecule type" value="Genomic_DNA"/>
</dbReference>
<name>A0AAV5SY59_9BILA</name>
<proteinExistence type="inferred from homology"/>
<dbReference type="PANTHER" id="PTHR31418">
    <property type="entry name" value="FATTY-ACID AND RETINOL-BINDING PROTEIN 1"/>
    <property type="match status" value="1"/>
</dbReference>
<evidence type="ECO:0000256" key="2">
    <source>
        <dbReference type="ARBA" id="ARBA00006648"/>
    </source>
</evidence>